<evidence type="ECO:0000313" key="5">
    <source>
        <dbReference type="EMBL" id="CAB4214798.1"/>
    </source>
</evidence>
<accession>A0A6J5RW87</accession>
<organism evidence="4">
    <name type="scientific">uncultured Caudovirales phage</name>
    <dbReference type="NCBI Taxonomy" id="2100421"/>
    <lineage>
        <taxon>Viruses</taxon>
        <taxon>Duplodnaviria</taxon>
        <taxon>Heunggongvirae</taxon>
        <taxon>Uroviricota</taxon>
        <taxon>Caudoviricetes</taxon>
        <taxon>Peduoviridae</taxon>
        <taxon>Maltschvirus</taxon>
        <taxon>Maltschvirus maltsch</taxon>
    </lineage>
</organism>
<proteinExistence type="predicted"/>
<dbReference type="EMBL" id="LR797050">
    <property type="protein sequence ID" value="CAB4183805.1"/>
    <property type="molecule type" value="Genomic_DNA"/>
</dbReference>
<evidence type="ECO:0000313" key="3">
    <source>
        <dbReference type="EMBL" id="CAB4187829.1"/>
    </source>
</evidence>
<dbReference type="EMBL" id="LR797324">
    <property type="protein sequence ID" value="CAB4202670.1"/>
    <property type="molecule type" value="Genomic_DNA"/>
</dbReference>
<dbReference type="EMBL" id="LR797417">
    <property type="protein sequence ID" value="CAB4214798.1"/>
    <property type="molecule type" value="Genomic_DNA"/>
</dbReference>
<dbReference type="EMBL" id="LR797118">
    <property type="protein sequence ID" value="CAB4187829.1"/>
    <property type="molecule type" value="Genomic_DNA"/>
</dbReference>
<protein>
    <submittedName>
        <fullName evidence="4">Uncharacterized protein</fullName>
    </submittedName>
</protein>
<name>A0A6J5RW87_9CAUD</name>
<evidence type="ECO:0000256" key="1">
    <source>
        <dbReference type="SAM" id="MobiDB-lite"/>
    </source>
</evidence>
<gene>
    <name evidence="2" type="ORF">UFOVP1107_24</name>
    <name evidence="3" type="ORF">UFOVP1171_12</name>
    <name evidence="4" type="ORF">UFOVP1375_27</name>
    <name evidence="5" type="ORF">UFOVP1471_19</name>
</gene>
<evidence type="ECO:0000313" key="4">
    <source>
        <dbReference type="EMBL" id="CAB4202670.1"/>
    </source>
</evidence>
<reference evidence="4" key="1">
    <citation type="submission" date="2020-05" db="EMBL/GenBank/DDBJ databases">
        <authorList>
            <person name="Chiriac C."/>
            <person name="Salcher M."/>
            <person name="Ghai R."/>
            <person name="Kavagutti S V."/>
        </authorList>
    </citation>
    <scope>NUCLEOTIDE SEQUENCE</scope>
</reference>
<sequence>MRSPLLTVATVVALLSPTAHATTIQVCDGEFALCAASPTTAIPGQTINVNGKTFPLGTAVCPVLKGPAFADMELTNNSCKAPAPGKVWSLFQPRTKFPQAPTWTTQPAAFRKFTTTATPTGGMSNMFSFPCTVRPKKINGTKLADCYGPMNESPTGAAVPPGTEVMTQSPAGAANPVGGNTP</sequence>
<evidence type="ECO:0000313" key="2">
    <source>
        <dbReference type="EMBL" id="CAB4183805.1"/>
    </source>
</evidence>
<feature type="region of interest" description="Disordered" evidence="1">
    <location>
        <begin position="154"/>
        <end position="182"/>
    </location>
</feature>